<dbReference type="CDD" id="cd01839">
    <property type="entry name" value="SGNH_arylesterase_like"/>
    <property type="match status" value="1"/>
</dbReference>
<dbReference type="GO" id="GO:0016787">
    <property type="term" value="F:hydrolase activity"/>
    <property type="evidence" value="ECO:0007669"/>
    <property type="project" value="UniProtKB-KW"/>
</dbReference>
<dbReference type="Pfam" id="PF13472">
    <property type="entry name" value="Lipase_GDSL_2"/>
    <property type="match status" value="1"/>
</dbReference>
<evidence type="ECO:0000313" key="3">
    <source>
        <dbReference type="Proteomes" id="UP000824260"/>
    </source>
</evidence>
<feature type="domain" description="SGNH hydrolase-type esterase" evidence="1">
    <location>
        <begin position="8"/>
        <end position="200"/>
    </location>
</feature>
<dbReference type="EMBL" id="DVFZ01000116">
    <property type="protein sequence ID" value="HIQ83867.1"/>
    <property type="molecule type" value="Genomic_DNA"/>
</dbReference>
<dbReference type="Proteomes" id="UP000824260">
    <property type="component" value="Unassembled WGS sequence"/>
</dbReference>
<gene>
    <name evidence="2" type="ORF">IAA52_12315</name>
</gene>
<reference evidence="2" key="2">
    <citation type="journal article" date="2021" name="PeerJ">
        <title>Extensive microbial diversity within the chicken gut microbiome revealed by metagenomics and culture.</title>
        <authorList>
            <person name="Gilroy R."/>
            <person name="Ravi A."/>
            <person name="Getino M."/>
            <person name="Pursley I."/>
            <person name="Horton D.L."/>
            <person name="Alikhan N.F."/>
            <person name="Baker D."/>
            <person name="Gharbi K."/>
            <person name="Hall N."/>
            <person name="Watson M."/>
            <person name="Adriaenssens E.M."/>
            <person name="Foster-Nyarko E."/>
            <person name="Jarju S."/>
            <person name="Secka A."/>
            <person name="Antonio M."/>
            <person name="Oren A."/>
            <person name="Chaudhuri R.R."/>
            <person name="La Ragione R."/>
            <person name="Hildebrand F."/>
            <person name="Pallen M.J."/>
        </authorList>
    </citation>
    <scope>NUCLEOTIDE SEQUENCE</scope>
    <source>
        <strain evidence="2">ChiSjej6B24-2974</strain>
    </source>
</reference>
<keyword evidence="2" id="KW-0378">Hydrolase</keyword>
<reference evidence="2" key="1">
    <citation type="submission" date="2020-10" db="EMBL/GenBank/DDBJ databases">
        <authorList>
            <person name="Gilroy R."/>
        </authorList>
    </citation>
    <scope>NUCLEOTIDE SEQUENCE</scope>
    <source>
        <strain evidence="2">ChiSjej6B24-2974</strain>
    </source>
</reference>
<evidence type="ECO:0000313" key="2">
    <source>
        <dbReference type="EMBL" id="HIQ83867.1"/>
    </source>
</evidence>
<proteinExistence type="predicted"/>
<dbReference type="InterPro" id="IPR036514">
    <property type="entry name" value="SGNH_hydro_sf"/>
</dbReference>
<dbReference type="InterPro" id="IPR013830">
    <property type="entry name" value="SGNH_hydro"/>
</dbReference>
<dbReference type="SUPFAM" id="SSF52266">
    <property type="entry name" value="SGNH hydrolase"/>
    <property type="match status" value="1"/>
</dbReference>
<name>A0A9D0ZPB1_9FIRM</name>
<organism evidence="2 3">
    <name type="scientific">Candidatus Pullichristensenella stercorigallinarum</name>
    <dbReference type="NCBI Taxonomy" id="2840909"/>
    <lineage>
        <taxon>Bacteria</taxon>
        <taxon>Bacillati</taxon>
        <taxon>Bacillota</taxon>
        <taxon>Clostridia</taxon>
        <taxon>Candidatus Pullichristensenella</taxon>
    </lineage>
</organism>
<sequence>MNIRRVLCFGDSNTYGANPSGPRFDETERWPMLLQAYLGDGFRVLEEGFGGRTIAFDDPVEGGYKSGMVYLPPCLMSHNPLDLVAIMLGTNDTKQRFAMSAPAIAQALARLIRLCHLYALDARGEPSRVLIIAPSPVRMEVLGTLMAGTFDARSVEVSEQLAEEYQRIARLMRCAFLNAADFCSASTEDGVHLTAAGHRALARGVADKVLEIFKEE</sequence>
<evidence type="ECO:0000259" key="1">
    <source>
        <dbReference type="Pfam" id="PF13472"/>
    </source>
</evidence>
<dbReference type="AlphaFoldDB" id="A0A9D0ZPB1"/>
<dbReference type="Gene3D" id="3.40.50.1110">
    <property type="entry name" value="SGNH hydrolase"/>
    <property type="match status" value="1"/>
</dbReference>
<comment type="caution">
    <text evidence="2">The sequence shown here is derived from an EMBL/GenBank/DDBJ whole genome shotgun (WGS) entry which is preliminary data.</text>
</comment>
<accession>A0A9D0ZPB1</accession>
<protein>
    <submittedName>
        <fullName evidence="2">SGNH/GDSL hydrolase family protein</fullName>
    </submittedName>
</protein>